<dbReference type="EMBL" id="BMAO01009043">
    <property type="protein sequence ID" value="GFR28260.1"/>
    <property type="molecule type" value="Genomic_DNA"/>
</dbReference>
<proteinExistence type="predicted"/>
<name>A0A8X6JB16_TRICU</name>
<reference evidence="1" key="1">
    <citation type="submission" date="2020-07" db="EMBL/GenBank/DDBJ databases">
        <title>Multicomponent nature underlies the extraordinary mechanical properties of spider dragline silk.</title>
        <authorList>
            <person name="Kono N."/>
            <person name="Nakamura H."/>
            <person name="Mori M."/>
            <person name="Yoshida Y."/>
            <person name="Ohtoshi R."/>
            <person name="Malay A.D."/>
            <person name="Moran D.A.P."/>
            <person name="Tomita M."/>
            <person name="Numata K."/>
            <person name="Arakawa K."/>
        </authorList>
    </citation>
    <scope>NUCLEOTIDE SEQUENCE</scope>
</reference>
<evidence type="ECO:0000313" key="1">
    <source>
        <dbReference type="EMBL" id="GFR28260.1"/>
    </source>
</evidence>
<sequence length="95" mass="10916">MGDLNETYSHLELQNLINELELNNDEEDNNEIPPSTMKEGSLDHFNNPAIGSLNCYHIQVFFGLQLVRNEVKNLCRKSVISNTSKNVYVYQDIQT</sequence>
<organism evidence="1 2">
    <name type="scientific">Trichonephila clavata</name>
    <name type="common">Joro spider</name>
    <name type="synonym">Nephila clavata</name>
    <dbReference type="NCBI Taxonomy" id="2740835"/>
    <lineage>
        <taxon>Eukaryota</taxon>
        <taxon>Metazoa</taxon>
        <taxon>Ecdysozoa</taxon>
        <taxon>Arthropoda</taxon>
        <taxon>Chelicerata</taxon>
        <taxon>Arachnida</taxon>
        <taxon>Araneae</taxon>
        <taxon>Araneomorphae</taxon>
        <taxon>Entelegynae</taxon>
        <taxon>Araneoidea</taxon>
        <taxon>Nephilidae</taxon>
        <taxon>Trichonephila</taxon>
    </lineage>
</organism>
<comment type="caution">
    <text evidence="1">The sequence shown here is derived from an EMBL/GenBank/DDBJ whole genome shotgun (WGS) entry which is preliminary data.</text>
</comment>
<protein>
    <submittedName>
        <fullName evidence="1">Uncharacterized protein</fullName>
    </submittedName>
</protein>
<accession>A0A8X6JB16</accession>
<evidence type="ECO:0000313" key="2">
    <source>
        <dbReference type="Proteomes" id="UP000887116"/>
    </source>
</evidence>
<keyword evidence="2" id="KW-1185">Reference proteome</keyword>
<dbReference type="Proteomes" id="UP000887116">
    <property type="component" value="Unassembled WGS sequence"/>
</dbReference>
<dbReference type="OrthoDB" id="118105at2759"/>
<gene>
    <name evidence="1" type="ORF">TNCT_17461</name>
</gene>
<dbReference type="AlphaFoldDB" id="A0A8X6JB16"/>